<accession>A0A243ARN3</accession>
<dbReference type="InterPro" id="IPR021598">
    <property type="entry name" value="DUF3221"/>
</dbReference>
<dbReference type="AlphaFoldDB" id="A0A243ARN3"/>
<proteinExistence type="predicted"/>
<evidence type="ECO:0000313" key="1">
    <source>
        <dbReference type="EMBL" id="OTY29940.1"/>
    </source>
</evidence>
<reference evidence="1 2" key="1">
    <citation type="submission" date="2016-10" db="EMBL/GenBank/DDBJ databases">
        <title>Comparative genomics of Bacillus thuringiensis reveals a path to pathogens against multiple invertebrate hosts.</title>
        <authorList>
            <person name="Zheng J."/>
            <person name="Gao Q."/>
            <person name="Liu H."/>
            <person name="Peng D."/>
            <person name="Ruan L."/>
            <person name="Sun M."/>
        </authorList>
    </citation>
    <scope>NUCLEOTIDE SEQUENCE [LARGE SCALE GENOMIC DNA]</scope>
    <source>
        <strain evidence="1">BGSC 4BM1</strain>
    </source>
</reference>
<dbReference type="RefSeq" id="WP_088030808.1">
    <property type="nucleotide sequence ID" value="NZ_NFDG01000015.1"/>
</dbReference>
<evidence type="ECO:0008006" key="3">
    <source>
        <dbReference type="Google" id="ProtNLM"/>
    </source>
</evidence>
<dbReference type="Proteomes" id="UP000194860">
    <property type="component" value="Unassembled WGS sequence"/>
</dbReference>
<name>A0A243ARN3_BACTU</name>
<sequence length="128" mass="14899">MKKFFSLLLSIFILFVVILVLKQQSADSMISVDKDVTISQASYQAQGYVIFKDEKIYFIEEQEIKDSNITGYIEQSLKKEHPSDFLLNFNDLNAAKDLETGDKIKIWVNEILESYPGRYNVTKYEKIK</sequence>
<comment type="caution">
    <text evidence="1">The sequence shown here is derived from an EMBL/GenBank/DDBJ whole genome shotgun (WGS) entry which is preliminary data.</text>
</comment>
<gene>
    <name evidence="1" type="ORF">BK732_01390</name>
</gene>
<dbReference type="Pfam" id="PF11518">
    <property type="entry name" value="DUF3221"/>
    <property type="match status" value="1"/>
</dbReference>
<protein>
    <recommendedName>
        <fullName evidence="3">DUF3221 domain-containing protein</fullName>
    </recommendedName>
</protein>
<evidence type="ECO:0000313" key="2">
    <source>
        <dbReference type="Proteomes" id="UP000194860"/>
    </source>
</evidence>
<dbReference type="EMBL" id="NFDG01000015">
    <property type="protein sequence ID" value="OTY29940.1"/>
    <property type="molecule type" value="Genomic_DNA"/>
</dbReference>
<dbReference type="InterPro" id="IPR012340">
    <property type="entry name" value="NA-bd_OB-fold"/>
</dbReference>
<organism evidence="1 2">
    <name type="scientific">Bacillus thuringiensis serovar navarrensis</name>
    <dbReference type="NCBI Taxonomy" id="339658"/>
    <lineage>
        <taxon>Bacteria</taxon>
        <taxon>Bacillati</taxon>
        <taxon>Bacillota</taxon>
        <taxon>Bacilli</taxon>
        <taxon>Bacillales</taxon>
        <taxon>Bacillaceae</taxon>
        <taxon>Bacillus</taxon>
        <taxon>Bacillus cereus group</taxon>
    </lineage>
</organism>
<dbReference type="Gene3D" id="2.40.50.140">
    <property type="entry name" value="Nucleic acid-binding proteins"/>
    <property type="match status" value="1"/>
</dbReference>